<evidence type="ECO:0000256" key="9">
    <source>
        <dbReference type="ARBA" id="ARBA00023242"/>
    </source>
</evidence>
<dbReference type="SUPFAM" id="SSF69572">
    <property type="entry name" value="Activating enzymes of the ubiquitin-like proteins"/>
    <property type="match status" value="2"/>
</dbReference>
<dbReference type="InterPro" id="IPR042449">
    <property type="entry name" value="Ub-E1_IAD_1"/>
</dbReference>
<dbReference type="AlphaFoldDB" id="S9VAM1"/>
<dbReference type="GO" id="GO:0045116">
    <property type="term" value="P:protein neddylation"/>
    <property type="evidence" value="ECO:0007669"/>
    <property type="project" value="TreeGrafter"/>
</dbReference>
<comment type="subcellular location">
    <subcellularLocation>
        <location evidence="1">Nucleus</location>
    </subcellularLocation>
</comment>
<dbReference type="InterPro" id="IPR035985">
    <property type="entry name" value="Ubiquitin-activating_enz"/>
</dbReference>
<evidence type="ECO:0000256" key="8">
    <source>
        <dbReference type="ARBA" id="ARBA00022840"/>
    </source>
</evidence>
<feature type="active site" description="Glycyl thioester intermediate" evidence="11">
    <location>
        <position position="649"/>
    </location>
</feature>
<gene>
    <name evidence="16" type="ORF">STCU_09167</name>
</gene>
<comment type="similarity">
    <text evidence="4">Belongs to the ubiquitin-activating E1 family.</text>
</comment>
<evidence type="ECO:0000256" key="2">
    <source>
        <dbReference type="ARBA" id="ARBA00004718"/>
    </source>
</evidence>
<dbReference type="Pfam" id="PF10585">
    <property type="entry name" value="UBA_E1_SCCH"/>
    <property type="match status" value="1"/>
</dbReference>
<keyword evidence="7" id="KW-0833">Ubl conjugation pathway</keyword>
<dbReference type="PANTHER" id="PTHR10953">
    <property type="entry name" value="UBIQUITIN-ACTIVATING ENZYME E1"/>
    <property type="match status" value="1"/>
</dbReference>
<dbReference type="InterPro" id="IPR045886">
    <property type="entry name" value="ThiF/MoeB/HesA"/>
</dbReference>
<dbReference type="GO" id="GO:0005737">
    <property type="term" value="C:cytoplasm"/>
    <property type="evidence" value="ECO:0007669"/>
    <property type="project" value="TreeGrafter"/>
</dbReference>
<feature type="domain" description="Ubiquitin-activating enzyme SCCH" evidence="15">
    <location>
        <begin position="655"/>
        <end position="942"/>
    </location>
</feature>
<dbReference type="UniPathway" id="UPA00143"/>
<accession>S9VAM1</accession>
<dbReference type="Pfam" id="PF00899">
    <property type="entry name" value="ThiF"/>
    <property type="match status" value="2"/>
</dbReference>
<keyword evidence="12" id="KW-0175">Coiled coil</keyword>
<evidence type="ECO:0000256" key="12">
    <source>
        <dbReference type="SAM" id="Coils"/>
    </source>
</evidence>
<proteinExistence type="inferred from homology"/>
<organism evidence="16 17">
    <name type="scientific">Strigomonas culicis</name>
    <dbReference type="NCBI Taxonomy" id="28005"/>
    <lineage>
        <taxon>Eukaryota</taxon>
        <taxon>Discoba</taxon>
        <taxon>Euglenozoa</taxon>
        <taxon>Kinetoplastea</taxon>
        <taxon>Metakinetoplastina</taxon>
        <taxon>Trypanosomatida</taxon>
        <taxon>Trypanosomatidae</taxon>
        <taxon>Strigomonadinae</taxon>
        <taxon>Strigomonas</taxon>
    </lineage>
</organism>
<evidence type="ECO:0000256" key="6">
    <source>
        <dbReference type="ARBA" id="ARBA00022741"/>
    </source>
</evidence>
<dbReference type="EMBL" id="ATMH01009167">
    <property type="protein sequence ID" value="EPY20080.1"/>
    <property type="molecule type" value="Genomic_DNA"/>
</dbReference>
<evidence type="ECO:0000259" key="15">
    <source>
        <dbReference type="Pfam" id="PF10585"/>
    </source>
</evidence>
<dbReference type="InterPro" id="IPR019572">
    <property type="entry name" value="UBA_E1_SCCH"/>
</dbReference>
<keyword evidence="6" id="KW-0547">Nucleotide-binding</keyword>
<sequence length="1155" mass="127820">MSEENAIDQKYLDKQSRTIGTYGLETMTKLISFKILIVGCGGVGIEIAKNLSLAGVHTINLYDPTKCSIVAMGTNFAITEEAVKAGKTLGEVSASFIAELNPNTRVHEVKDLTEEAVAINTAIIFTAAAPDLSSKTLIKWNDFCRQQKPQISFFLALQYGAVGSVFADLGDHFFVKDKDGRSALQKSVLEVTTLTDKDGDSYSRIRFETPEGQTAGALRDYTQIKFTDVEGLCKPDGTSVNNQVFDGVVCSADPRNTVRVYPSFESQGYTPYKTAGFIHEVKEVTELHFRPLSEALAAPGDFIPVSPMMDNSEESQTHILTNALLLFADKHGGKLPSLHNAEEADEVVQIAKELVESNAKLPKPTKEETEQKKAKEEFPSVVPPPPPPMPLVVEEVDTASVKTEAMIASVELQPLASFFGAILAQEVVKITGKYMPIFQWFHLSAVAVLPDGVDYTKEEYKPTGTRYDQLTSIFGRTFQQKIENLKVFMVGCGALGCENIKNFALCGISCGPKGSLVVTDNDRIEISNLSRQFLFREDNVGQPKSAAAGARMKQMNPSAHVDARQDLIGPSSEHLYPDTFWSSLDVVVNALDNMEARLYVDQRCVRSSKVLVEAGTMGTGGNVDIIVPHKTSSYADGGAADQSGGIPMCTLRNFPYIYDHCIEWARAQFDDMFVFPMQAAGQLIEDPDAFIGRVTSEVARAQNDGERRSLIEKHLTPLKNVVRTLSVVAAKPNMEQCTQLGWELLFQLFRDRILDLQKAFPQDAKKSNGEPFWSGHRKYPHAVEADPTAITKDENIMNFLISVVNLYACMFGVHPAKPEARFNDEKNRWMKEYRSAEWLQGAVAALKVPDYVAGNVDSLEEDIAKDNKNSTPERSVEEQQQELQQLLEKARDLADKSKQSKAAPLEFEKDDDDNFQIDFIAACSNLRAANYGIPTADRLKVKLVAGKIIPAIATTTSAVTGLALVELFKVLQHKDVSSLRNGMIDVGTNNYVLFERDEPIKNRTKIESSYLPEQDYTYKKKIIRVPEGFTKYDSIDIPVTPQTTVEEFGNLLLTRLNATLPPDAEAKYEVDGIGVGTGMIWNGSKRHSNTNVSLMHVIEQQKIAETAGKGLPRPFWENRTQFCDLSVIISIDDGDDTVDEVDVETAMIRLVIEHM</sequence>
<dbReference type="PROSITE" id="PS00865">
    <property type="entry name" value="UBIQUITIN_ACTIVAT_2"/>
    <property type="match status" value="1"/>
</dbReference>
<comment type="pathway">
    <text evidence="3">Protein modification; protein ubiquitination.</text>
</comment>
<evidence type="ECO:0000256" key="3">
    <source>
        <dbReference type="ARBA" id="ARBA00004906"/>
    </source>
</evidence>
<feature type="region of interest" description="Disordered" evidence="13">
    <location>
        <begin position="359"/>
        <end position="389"/>
    </location>
</feature>
<evidence type="ECO:0000256" key="13">
    <source>
        <dbReference type="SAM" id="MobiDB-lite"/>
    </source>
</evidence>
<dbReference type="GO" id="GO:0019781">
    <property type="term" value="F:NEDD8 activating enzyme activity"/>
    <property type="evidence" value="ECO:0007669"/>
    <property type="project" value="TreeGrafter"/>
</dbReference>
<evidence type="ECO:0000256" key="10">
    <source>
        <dbReference type="ARBA" id="ARBA00044354"/>
    </source>
</evidence>
<evidence type="ECO:0000259" key="14">
    <source>
        <dbReference type="Pfam" id="PF00899"/>
    </source>
</evidence>
<name>S9VAM1_9TRYP</name>
<keyword evidence="5" id="KW-0436">Ligase</keyword>
<evidence type="ECO:0000256" key="4">
    <source>
        <dbReference type="ARBA" id="ARBA00005673"/>
    </source>
</evidence>
<evidence type="ECO:0000256" key="5">
    <source>
        <dbReference type="ARBA" id="ARBA00022598"/>
    </source>
</evidence>
<comment type="caution">
    <text evidence="16">The sequence shown here is derived from an EMBL/GenBank/DDBJ whole genome shotgun (WGS) entry which is preliminary data.</text>
</comment>
<dbReference type="InterPro" id="IPR000594">
    <property type="entry name" value="ThiF_NAD_FAD-bd"/>
</dbReference>
<protein>
    <recommendedName>
        <fullName evidence="10">Ubiquitin-like 1-activating enzyme E1A</fullName>
    </recommendedName>
</protein>
<feature type="compositionally biased region" description="Basic and acidic residues" evidence="13">
    <location>
        <begin position="364"/>
        <end position="378"/>
    </location>
</feature>
<keyword evidence="8" id="KW-0067">ATP-binding</keyword>
<dbReference type="Gene3D" id="3.50.50.80">
    <property type="entry name" value="Ubiquitin-activating enzyme E1, inactive adenylation domain, subdomain 1"/>
    <property type="match status" value="1"/>
</dbReference>
<reference evidence="16 17" key="1">
    <citation type="journal article" date="2013" name="PLoS ONE">
        <title>Predicting the Proteins of Angomonas deanei, Strigomonas culicis and Their Respective Endosymbionts Reveals New Aspects of the Trypanosomatidae Family.</title>
        <authorList>
            <person name="Motta M.C."/>
            <person name="Martins A.C."/>
            <person name="de Souza S.S."/>
            <person name="Catta-Preta C.M."/>
            <person name="Silva R."/>
            <person name="Klein C.C."/>
            <person name="de Almeida L.G."/>
            <person name="de Lima Cunha O."/>
            <person name="Ciapina L.P."/>
            <person name="Brocchi M."/>
            <person name="Colabardini A.C."/>
            <person name="de Araujo Lima B."/>
            <person name="Machado C.R."/>
            <person name="de Almeida Soares C.M."/>
            <person name="Probst C.M."/>
            <person name="de Menezes C.B."/>
            <person name="Thompson C.E."/>
            <person name="Bartholomeu D.C."/>
            <person name="Gradia D.F."/>
            <person name="Pavoni D.P."/>
            <person name="Grisard E.C."/>
            <person name="Fantinatti-Garboggini F."/>
            <person name="Marchini F.K."/>
            <person name="Rodrigues-Luiz G.F."/>
            <person name="Wagner G."/>
            <person name="Goldman G.H."/>
            <person name="Fietto J.L."/>
            <person name="Elias M.C."/>
            <person name="Goldman M.H."/>
            <person name="Sagot M.F."/>
            <person name="Pereira M."/>
            <person name="Stoco P.H."/>
            <person name="de Mendonca-Neto R.P."/>
            <person name="Teixeira S.M."/>
            <person name="Maciel T.E."/>
            <person name="de Oliveira Mendes T.A."/>
            <person name="Urmenyi T.P."/>
            <person name="de Souza W."/>
            <person name="Schenkman S."/>
            <person name="de Vasconcelos A.T."/>
        </authorList>
    </citation>
    <scope>NUCLEOTIDE SEQUENCE [LARGE SCALE GENOMIC DNA]</scope>
</reference>
<evidence type="ECO:0000313" key="17">
    <source>
        <dbReference type="Proteomes" id="UP000015354"/>
    </source>
</evidence>
<dbReference type="InterPro" id="IPR033127">
    <property type="entry name" value="UBQ-activ_enz_E1_Cys_AS"/>
</dbReference>
<dbReference type="FunFam" id="1.10.10.2660:FF:000004">
    <property type="entry name" value="Ubiquitin activating enzyme 1"/>
    <property type="match status" value="1"/>
</dbReference>
<dbReference type="InterPro" id="IPR042302">
    <property type="entry name" value="E1_FCCH_sf"/>
</dbReference>
<evidence type="ECO:0000313" key="16">
    <source>
        <dbReference type="EMBL" id="EPY20080.1"/>
    </source>
</evidence>
<keyword evidence="9" id="KW-0539">Nucleus</keyword>
<dbReference type="Gene3D" id="3.40.50.720">
    <property type="entry name" value="NAD(P)-binding Rossmann-like Domain"/>
    <property type="match status" value="1"/>
</dbReference>
<dbReference type="Gene3D" id="3.40.50.12550">
    <property type="entry name" value="Ubiquitin-activating enzyme E1, inactive adenylation domain, subdomain 2"/>
    <property type="match status" value="1"/>
</dbReference>
<dbReference type="GO" id="GO:0005524">
    <property type="term" value="F:ATP binding"/>
    <property type="evidence" value="ECO:0007669"/>
    <property type="project" value="UniProtKB-KW"/>
</dbReference>
<evidence type="ECO:0000256" key="7">
    <source>
        <dbReference type="ARBA" id="ARBA00022786"/>
    </source>
</evidence>
<evidence type="ECO:0000256" key="11">
    <source>
        <dbReference type="PROSITE-ProRule" id="PRU10132"/>
    </source>
</evidence>
<keyword evidence="17" id="KW-1185">Reference proteome</keyword>
<dbReference type="Proteomes" id="UP000015354">
    <property type="component" value="Unassembled WGS sequence"/>
</dbReference>
<comment type="pathway">
    <text evidence="2">Protein modification; protein sumoylation.</text>
</comment>
<feature type="domain" description="THIF-type NAD/FAD binding fold" evidence="14">
    <location>
        <begin position="471"/>
        <end position="984"/>
    </location>
</feature>
<dbReference type="PANTHER" id="PTHR10953:SF162">
    <property type="entry name" value="SUMO-ACTIVATING ENZYME SUBUNIT 1"/>
    <property type="match status" value="1"/>
</dbReference>
<dbReference type="InterPro" id="IPR042063">
    <property type="entry name" value="Ubi_acti_E1_SCCH"/>
</dbReference>
<evidence type="ECO:0000256" key="1">
    <source>
        <dbReference type="ARBA" id="ARBA00004123"/>
    </source>
</evidence>
<dbReference type="OrthoDB" id="277100at2759"/>
<dbReference type="Gene3D" id="1.10.10.2660">
    <property type="entry name" value="Ubiquitin-activating enzyme E1, SCCH domain"/>
    <property type="match status" value="1"/>
</dbReference>
<feature type="domain" description="THIF-type NAD/FAD binding fold" evidence="14">
    <location>
        <begin position="17"/>
        <end position="434"/>
    </location>
</feature>
<feature type="coiled-coil region" evidence="12">
    <location>
        <begin position="873"/>
        <end position="903"/>
    </location>
</feature>
<dbReference type="GO" id="GO:0016567">
    <property type="term" value="P:protein ubiquitination"/>
    <property type="evidence" value="ECO:0007669"/>
    <property type="project" value="UniProtKB-UniPathway"/>
</dbReference>
<dbReference type="InterPro" id="IPR000011">
    <property type="entry name" value="UBQ/SUMO-activ_enz_E1-like"/>
</dbReference>
<dbReference type="PRINTS" id="PR01849">
    <property type="entry name" value="UBIQUITINACT"/>
</dbReference>
<dbReference type="Gene3D" id="2.40.30.180">
    <property type="entry name" value="Ubiquitin-activating enzyme E1, FCCH domain"/>
    <property type="match status" value="1"/>
</dbReference>